<dbReference type="InterPro" id="IPR043129">
    <property type="entry name" value="ATPase_NBD"/>
</dbReference>
<dbReference type="InterPro" id="IPR000600">
    <property type="entry name" value="ROK"/>
</dbReference>
<keyword evidence="3" id="KW-1185">Reference proteome</keyword>
<name>A0A2T3P0W4_9GAMM</name>
<dbReference type="OrthoDB" id="9810372at2"/>
<dbReference type="Gene3D" id="3.30.420.40">
    <property type="match status" value="2"/>
</dbReference>
<gene>
    <name evidence="2" type="ORF">C9I98_02330</name>
</gene>
<dbReference type="Pfam" id="PF00480">
    <property type="entry name" value="ROK"/>
    <property type="match status" value="1"/>
</dbReference>
<dbReference type="GO" id="GO:0004396">
    <property type="term" value="F:hexokinase activity"/>
    <property type="evidence" value="ECO:0007669"/>
    <property type="project" value="TreeGrafter"/>
</dbReference>
<dbReference type="EMBL" id="PYMA01000001">
    <property type="protein sequence ID" value="PSW22122.1"/>
    <property type="molecule type" value="Genomic_DNA"/>
</dbReference>
<keyword evidence="1" id="KW-0119">Carbohydrate metabolism</keyword>
<reference evidence="2 3" key="1">
    <citation type="submission" date="2018-01" db="EMBL/GenBank/DDBJ databases">
        <title>Whole genome sequencing of Histamine producing bacteria.</title>
        <authorList>
            <person name="Butler K."/>
        </authorList>
    </citation>
    <scope>NUCLEOTIDE SEQUENCE [LARGE SCALE GENOMIC DNA]</scope>
    <source>
        <strain evidence="2 3">DSM 100436</strain>
    </source>
</reference>
<dbReference type="InterPro" id="IPR049874">
    <property type="entry name" value="ROK_cs"/>
</dbReference>
<organism evidence="2 3">
    <name type="scientific">Photobacterium sanctipauli</name>
    <dbReference type="NCBI Taxonomy" id="1342794"/>
    <lineage>
        <taxon>Bacteria</taxon>
        <taxon>Pseudomonadati</taxon>
        <taxon>Pseudomonadota</taxon>
        <taxon>Gammaproteobacteria</taxon>
        <taxon>Vibrionales</taxon>
        <taxon>Vibrionaceae</taxon>
        <taxon>Photobacterium</taxon>
    </lineage>
</organism>
<protein>
    <submittedName>
        <fullName evidence="2">Transcriptional regulator</fullName>
    </submittedName>
</protein>
<accession>A0A2T3P0W4</accession>
<evidence type="ECO:0000313" key="3">
    <source>
        <dbReference type="Proteomes" id="UP000241771"/>
    </source>
</evidence>
<evidence type="ECO:0000256" key="1">
    <source>
        <dbReference type="ARBA" id="ARBA00023277"/>
    </source>
</evidence>
<dbReference type="PANTHER" id="PTHR18964">
    <property type="entry name" value="ROK (REPRESSOR, ORF, KINASE) FAMILY"/>
    <property type="match status" value="1"/>
</dbReference>
<sequence length="300" mass="32240">MIRFGLDIGGTKIEIVAFNAEGESIYNQRIKTPDNYQNFVAAVYHLVCDAEKYLSCTGSVGIGIPGTICTHTGLVKNANCTFINGHDLKSDLQQKLDRDVFIANDANCFALSEAVDGAGSDGQVVFGVILGTGCGGGLVVNQQVLTGPNGISGEWGHNPLPGYSESSDGQEQQCYCGKRNCIERYISGTGLEMQYLQRFGQALPAAEIISGMQSGEMSCRLAYYQLVDQIARSFATIVNMIDPDVIVIGGGLSNVASLFDDIPKQLTRYVMDHECRTKILPAQYGDSSGVRGAAWLPVSR</sequence>
<dbReference type="PROSITE" id="PS01125">
    <property type="entry name" value="ROK"/>
    <property type="match status" value="1"/>
</dbReference>
<proteinExistence type="predicted"/>
<dbReference type="SUPFAM" id="SSF53067">
    <property type="entry name" value="Actin-like ATPase domain"/>
    <property type="match status" value="1"/>
</dbReference>
<dbReference type="AlphaFoldDB" id="A0A2T3P0W4"/>
<dbReference type="Proteomes" id="UP000241771">
    <property type="component" value="Unassembled WGS sequence"/>
</dbReference>
<evidence type="ECO:0000313" key="2">
    <source>
        <dbReference type="EMBL" id="PSW22122.1"/>
    </source>
</evidence>
<comment type="caution">
    <text evidence="2">The sequence shown here is derived from an EMBL/GenBank/DDBJ whole genome shotgun (WGS) entry which is preliminary data.</text>
</comment>
<dbReference type="CDD" id="cd24066">
    <property type="entry name" value="ASKHA_NBD_ROK_EcFRK-like"/>
    <property type="match status" value="1"/>
</dbReference>
<dbReference type="PANTHER" id="PTHR18964:SF174">
    <property type="entry name" value="D-ALLOSE KINASE-RELATED"/>
    <property type="match status" value="1"/>
</dbReference>